<reference evidence="3 5" key="2">
    <citation type="submission" date="2019-03" db="EMBL/GenBank/DDBJ databases">
        <title>Genomic Encyclopedia of Type Strains, Phase IV (KMG-IV): sequencing the most valuable type-strain genomes for metagenomic binning, comparative biology and taxonomic classification.</title>
        <authorList>
            <person name="Goeker M."/>
        </authorList>
    </citation>
    <scope>NUCLEOTIDE SEQUENCE [LARGE SCALE GENOMIC DNA]</scope>
    <source>
        <strain evidence="3 5">DSM 20580</strain>
    </source>
</reference>
<keyword evidence="5" id="KW-1185">Reference proteome</keyword>
<comment type="caution">
    <text evidence="2">The sequence shown here is derived from an EMBL/GenBank/DDBJ whole genome shotgun (WGS) entry which is preliminary data.</text>
</comment>
<keyword evidence="1" id="KW-1133">Transmembrane helix</keyword>
<name>A0A8B4QA98_9BACL</name>
<keyword evidence="1" id="KW-0472">Membrane</keyword>
<dbReference type="EMBL" id="UGNP01000001">
    <property type="protein sequence ID" value="STX09622.1"/>
    <property type="molecule type" value="Genomic_DNA"/>
</dbReference>
<dbReference type="GO" id="GO:0140359">
    <property type="term" value="F:ABC-type transporter activity"/>
    <property type="evidence" value="ECO:0007669"/>
    <property type="project" value="InterPro"/>
</dbReference>
<evidence type="ECO:0000256" key="1">
    <source>
        <dbReference type="SAM" id="Phobius"/>
    </source>
</evidence>
<reference evidence="2 4" key="1">
    <citation type="submission" date="2018-06" db="EMBL/GenBank/DDBJ databases">
        <authorList>
            <consortium name="Pathogen Informatics"/>
            <person name="Doyle S."/>
        </authorList>
    </citation>
    <scope>NUCLEOTIDE SEQUENCE [LARGE SCALE GENOMIC DNA]</scope>
    <source>
        <strain evidence="2 4">NCTC10597</strain>
    </source>
</reference>
<evidence type="ECO:0000313" key="4">
    <source>
        <dbReference type="Proteomes" id="UP000254330"/>
    </source>
</evidence>
<keyword evidence="1" id="KW-0812">Transmembrane</keyword>
<evidence type="ECO:0000313" key="5">
    <source>
        <dbReference type="Proteomes" id="UP000294641"/>
    </source>
</evidence>
<proteinExistence type="predicted"/>
<dbReference type="OrthoDB" id="4187110at2"/>
<dbReference type="Pfam" id="PF12679">
    <property type="entry name" value="ABC2_membrane_2"/>
    <property type="match status" value="1"/>
</dbReference>
<gene>
    <name evidence="3" type="ORF">DFR61_13323</name>
    <name evidence="2" type="ORF">NCTC10597_01310</name>
</gene>
<feature type="transmembrane region" description="Helical" evidence="1">
    <location>
        <begin position="74"/>
        <end position="92"/>
    </location>
</feature>
<feature type="transmembrane region" description="Helical" evidence="1">
    <location>
        <begin position="179"/>
        <end position="199"/>
    </location>
</feature>
<accession>A0A8B4QA98</accession>
<dbReference type="RefSeq" id="WP_109350433.1">
    <property type="nucleotide sequence ID" value="NZ_BJUE01000033.1"/>
</dbReference>
<dbReference type="PANTHER" id="PTHR43471">
    <property type="entry name" value="ABC TRANSPORTER PERMEASE"/>
    <property type="match status" value="1"/>
</dbReference>
<dbReference type="EMBL" id="SNZG01000033">
    <property type="protein sequence ID" value="TDR34988.1"/>
    <property type="molecule type" value="Genomic_DNA"/>
</dbReference>
<evidence type="ECO:0000313" key="3">
    <source>
        <dbReference type="EMBL" id="TDR34988.1"/>
    </source>
</evidence>
<dbReference type="AlphaFoldDB" id="A0A8B4QA98"/>
<feature type="transmembrane region" description="Helical" evidence="1">
    <location>
        <begin position="227"/>
        <end position="249"/>
    </location>
</feature>
<dbReference type="PANTHER" id="PTHR43471:SF14">
    <property type="entry name" value="ABC-2 TYPE TRANSPORT SYSTEM PERMEASE PROTEIN"/>
    <property type="match status" value="1"/>
</dbReference>
<feature type="transmembrane region" description="Helical" evidence="1">
    <location>
        <begin position="151"/>
        <end position="172"/>
    </location>
</feature>
<feature type="transmembrane region" description="Helical" evidence="1">
    <location>
        <begin position="113"/>
        <end position="139"/>
    </location>
</feature>
<dbReference type="GO" id="GO:0005886">
    <property type="term" value="C:plasma membrane"/>
    <property type="evidence" value="ECO:0007669"/>
    <property type="project" value="UniProtKB-SubCell"/>
</dbReference>
<dbReference type="Proteomes" id="UP000294641">
    <property type="component" value="Unassembled WGS sequence"/>
</dbReference>
<protein>
    <submittedName>
        <fullName evidence="3">ABC-2 type transport system permease protein</fullName>
    </submittedName>
    <submittedName>
        <fullName evidence="2">ABC-type transport system involved in multi-copper enzyme maturation, permease component</fullName>
    </submittedName>
</protein>
<dbReference type="Proteomes" id="UP000254330">
    <property type="component" value="Unassembled WGS sequence"/>
</dbReference>
<evidence type="ECO:0000313" key="2">
    <source>
        <dbReference type="EMBL" id="STX09622.1"/>
    </source>
</evidence>
<organism evidence="2 4">
    <name type="scientific">Kurthia zopfii</name>
    <dbReference type="NCBI Taxonomy" id="1650"/>
    <lineage>
        <taxon>Bacteria</taxon>
        <taxon>Bacillati</taxon>
        <taxon>Bacillota</taxon>
        <taxon>Bacilli</taxon>
        <taxon>Bacillales</taxon>
        <taxon>Caryophanaceae</taxon>
        <taxon>Kurthia</taxon>
    </lineage>
</organism>
<sequence length="254" mass="29230">MTQFWAMFKKENISFLRTYKLLIFCSVFLLLAFLSPLSAKFMPEILSNFLPKEVADSFPEPTAFSSWEQFFKNFSQIGLFIVVLLFAPILSAERQNGTLIILFSKGLSRSAVVMSKWLFAAFMWTIGYVISFAIVYFYTEFYWPANDVTQLFLAIFTLWLFGLFLISVIIFANVLFRSYFSTLLFTLGIIILLFIVAIFPKLEKISILRLATENNAILQNLFTWQDYTVLMSVTSGLSIILVLLAVIIFNKKTV</sequence>